<keyword evidence="3" id="KW-1185">Reference proteome</keyword>
<dbReference type="SUPFAM" id="SSF81383">
    <property type="entry name" value="F-box domain"/>
    <property type="match status" value="1"/>
</dbReference>
<comment type="caution">
    <text evidence="2">The sequence shown here is derived from an EMBL/GenBank/DDBJ whole genome shotgun (WGS) entry which is preliminary data.</text>
</comment>
<feature type="region of interest" description="Disordered" evidence="1">
    <location>
        <begin position="1"/>
        <end position="29"/>
    </location>
</feature>
<feature type="region of interest" description="Disordered" evidence="1">
    <location>
        <begin position="83"/>
        <end position="112"/>
    </location>
</feature>
<accession>A0A3D8SIH3</accession>
<feature type="compositionally biased region" description="Low complexity" evidence="1">
    <location>
        <begin position="1"/>
        <end position="25"/>
    </location>
</feature>
<dbReference type="AlphaFoldDB" id="A0A3D8SIH3"/>
<protein>
    <recommendedName>
        <fullName evidence="4">F-box domain-containing protein</fullName>
    </recommendedName>
</protein>
<feature type="compositionally biased region" description="Pro residues" evidence="1">
    <location>
        <begin position="48"/>
        <end position="67"/>
    </location>
</feature>
<dbReference type="EMBL" id="PDLN01000005">
    <property type="protein sequence ID" value="RDW85588.1"/>
    <property type="molecule type" value="Genomic_DNA"/>
</dbReference>
<feature type="compositionally biased region" description="Basic and acidic residues" evidence="1">
    <location>
        <begin position="138"/>
        <end position="153"/>
    </location>
</feature>
<evidence type="ECO:0008006" key="4">
    <source>
        <dbReference type="Google" id="ProtNLM"/>
    </source>
</evidence>
<evidence type="ECO:0000313" key="2">
    <source>
        <dbReference type="EMBL" id="RDW85588.1"/>
    </source>
</evidence>
<evidence type="ECO:0000256" key="1">
    <source>
        <dbReference type="SAM" id="MobiDB-lite"/>
    </source>
</evidence>
<proteinExistence type="predicted"/>
<feature type="region of interest" description="Disordered" evidence="1">
    <location>
        <begin position="124"/>
        <end position="153"/>
    </location>
</feature>
<feature type="region of interest" description="Disordered" evidence="1">
    <location>
        <begin position="48"/>
        <end position="69"/>
    </location>
</feature>
<reference evidence="2 3" key="1">
    <citation type="journal article" date="2018" name="IMA Fungus">
        <title>IMA Genome-F 9: Draft genome sequence of Annulohypoxylon stygium, Aspergillus mulundensis, Berkeleyomyces basicola (syn. Thielaviopsis basicola), Ceratocystis smalleyi, two Cercospora beticola strains, Coleophoma cylindrospora, Fusarium fracticaudum, Phialophora cf. hyalina, and Morchella septimelata.</title>
        <authorList>
            <person name="Wingfield B.D."/>
            <person name="Bills G.F."/>
            <person name="Dong Y."/>
            <person name="Huang W."/>
            <person name="Nel W.J."/>
            <person name="Swalarsk-Parry B.S."/>
            <person name="Vaghefi N."/>
            <person name="Wilken P.M."/>
            <person name="An Z."/>
            <person name="de Beer Z.W."/>
            <person name="De Vos L."/>
            <person name="Chen L."/>
            <person name="Duong T.A."/>
            <person name="Gao Y."/>
            <person name="Hammerbacher A."/>
            <person name="Kikkert J.R."/>
            <person name="Li Y."/>
            <person name="Li H."/>
            <person name="Li K."/>
            <person name="Li Q."/>
            <person name="Liu X."/>
            <person name="Ma X."/>
            <person name="Naidoo K."/>
            <person name="Pethybridge S.J."/>
            <person name="Sun J."/>
            <person name="Steenkamp E.T."/>
            <person name="van der Nest M.A."/>
            <person name="van Wyk S."/>
            <person name="Wingfield M.J."/>
            <person name="Xiong C."/>
            <person name="Yue Q."/>
            <person name="Zhang X."/>
        </authorList>
    </citation>
    <scope>NUCLEOTIDE SEQUENCE [LARGE SCALE GENOMIC DNA]</scope>
    <source>
        <strain evidence="2 3">BP5796</strain>
    </source>
</reference>
<dbReference type="InterPro" id="IPR036047">
    <property type="entry name" value="F-box-like_dom_sf"/>
</dbReference>
<sequence length="167" mass="16611">MEAEYAADASSTRATSPTTSATSPPQSLAHLPDELLLHILSYLTHDTPLPPPVHRPAAPPGAHPPQQPLALALPLGAALAGGTDASAHLRNPHVARCPRAGPEPDQDQAESSAAVAAECVDVGGEGRAAEGSDVSGAELDRDEAAGGEGAGERCVEALGGGVEAEGG</sequence>
<organism evidence="2 3">
    <name type="scientific">Coleophoma crateriformis</name>
    <dbReference type="NCBI Taxonomy" id="565419"/>
    <lineage>
        <taxon>Eukaryota</taxon>
        <taxon>Fungi</taxon>
        <taxon>Dikarya</taxon>
        <taxon>Ascomycota</taxon>
        <taxon>Pezizomycotina</taxon>
        <taxon>Leotiomycetes</taxon>
        <taxon>Helotiales</taxon>
        <taxon>Dermateaceae</taxon>
        <taxon>Coleophoma</taxon>
    </lineage>
</organism>
<name>A0A3D8SIH3_9HELO</name>
<dbReference type="CDD" id="cd09917">
    <property type="entry name" value="F-box_SF"/>
    <property type="match status" value="1"/>
</dbReference>
<dbReference type="Proteomes" id="UP000256328">
    <property type="component" value="Unassembled WGS sequence"/>
</dbReference>
<evidence type="ECO:0000313" key="3">
    <source>
        <dbReference type="Proteomes" id="UP000256328"/>
    </source>
</evidence>
<gene>
    <name evidence="2" type="ORF">BP5796_03913</name>
</gene>